<name>A0ACC0DUL2_9BASI</name>
<reference evidence="1 2" key="3">
    <citation type="journal article" date="2022" name="Microbiol. Spectr.">
        <title>Folding features and dynamics of 3D genome architecture in plant fungal pathogens.</title>
        <authorList>
            <person name="Xia C."/>
        </authorList>
    </citation>
    <scope>NUCLEOTIDE SEQUENCE [LARGE SCALE GENOMIC DNA]</scope>
    <source>
        <strain evidence="1 2">93-210</strain>
    </source>
</reference>
<evidence type="ECO:0000313" key="2">
    <source>
        <dbReference type="Proteomes" id="UP001060170"/>
    </source>
</evidence>
<sequence>MLYPTEANMGPEERDDRLRALSRVKKLFSKSPGSHGTLVFVASLGEAMLRLAWALLFNLIQHARRSA</sequence>
<dbReference type="Proteomes" id="UP001060170">
    <property type="component" value="Chromosome 15"/>
</dbReference>
<proteinExistence type="predicted"/>
<keyword evidence="2" id="KW-1185">Reference proteome</keyword>
<organism evidence="1 2">
    <name type="scientific">Puccinia striiformis f. sp. tritici</name>
    <dbReference type="NCBI Taxonomy" id="168172"/>
    <lineage>
        <taxon>Eukaryota</taxon>
        <taxon>Fungi</taxon>
        <taxon>Dikarya</taxon>
        <taxon>Basidiomycota</taxon>
        <taxon>Pucciniomycotina</taxon>
        <taxon>Pucciniomycetes</taxon>
        <taxon>Pucciniales</taxon>
        <taxon>Pucciniaceae</taxon>
        <taxon>Puccinia</taxon>
    </lineage>
</organism>
<reference evidence="2" key="1">
    <citation type="journal article" date="2018" name="BMC Genomics">
        <title>Genomic insights into host adaptation between the wheat stripe rust pathogen (Puccinia striiformis f. sp. tritici) and the barley stripe rust pathogen (Puccinia striiformis f. sp. hordei).</title>
        <authorList>
            <person name="Xia C."/>
            <person name="Wang M."/>
            <person name="Yin C."/>
            <person name="Cornejo O.E."/>
            <person name="Hulbert S.H."/>
            <person name="Chen X."/>
        </authorList>
    </citation>
    <scope>NUCLEOTIDE SEQUENCE [LARGE SCALE GENOMIC DNA]</scope>
    <source>
        <strain evidence="2">93-210</strain>
    </source>
</reference>
<dbReference type="EMBL" id="CM045879">
    <property type="protein sequence ID" value="KAI7939198.1"/>
    <property type="molecule type" value="Genomic_DNA"/>
</dbReference>
<evidence type="ECO:0000313" key="1">
    <source>
        <dbReference type="EMBL" id="KAI7939198.1"/>
    </source>
</evidence>
<comment type="caution">
    <text evidence="1">The sequence shown here is derived from an EMBL/GenBank/DDBJ whole genome shotgun (WGS) entry which is preliminary data.</text>
</comment>
<accession>A0ACC0DUL2</accession>
<reference evidence="2" key="2">
    <citation type="journal article" date="2018" name="Mol. Plant Microbe Interact.">
        <title>Genome sequence resources for the wheat stripe rust pathogen (Puccinia striiformis f. sp. tritici) and the barley stripe rust pathogen (Puccinia striiformis f. sp. hordei).</title>
        <authorList>
            <person name="Xia C."/>
            <person name="Wang M."/>
            <person name="Yin C."/>
            <person name="Cornejo O.E."/>
            <person name="Hulbert S.H."/>
            <person name="Chen X."/>
        </authorList>
    </citation>
    <scope>NUCLEOTIDE SEQUENCE [LARGE SCALE GENOMIC DNA]</scope>
    <source>
        <strain evidence="2">93-210</strain>
    </source>
</reference>
<protein>
    <submittedName>
        <fullName evidence="1">Uncharacterized protein</fullName>
    </submittedName>
</protein>
<gene>
    <name evidence="1" type="ORF">MJO28_014777</name>
</gene>